<organism evidence="9 10">
    <name type="scientific">Heyndrickxia acidicola</name>
    <dbReference type="NCBI Taxonomy" id="209389"/>
    <lineage>
        <taxon>Bacteria</taxon>
        <taxon>Bacillati</taxon>
        <taxon>Bacillota</taxon>
        <taxon>Bacilli</taxon>
        <taxon>Bacillales</taxon>
        <taxon>Bacillaceae</taxon>
        <taxon>Heyndrickxia</taxon>
    </lineage>
</organism>
<keyword evidence="4" id="KW-0249">Electron transport</keyword>
<dbReference type="InterPro" id="IPR051811">
    <property type="entry name" value="Cytochrome_c550/c551-like"/>
</dbReference>
<evidence type="ECO:0000256" key="2">
    <source>
        <dbReference type="ARBA" id="ARBA00022617"/>
    </source>
</evidence>
<keyword evidence="7" id="KW-0472">Membrane</keyword>
<dbReference type="EMBL" id="JARMAB010000030">
    <property type="protein sequence ID" value="MED1205109.1"/>
    <property type="molecule type" value="Genomic_DNA"/>
</dbReference>
<evidence type="ECO:0000256" key="7">
    <source>
        <dbReference type="SAM" id="Phobius"/>
    </source>
</evidence>
<evidence type="ECO:0000259" key="8">
    <source>
        <dbReference type="PROSITE" id="PS51007"/>
    </source>
</evidence>
<evidence type="ECO:0000256" key="6">
    <source>
        <dbReference type="PROSITE-ProRule" id="PRU00433"/>
    </source>
</evidence>
<keyword evidence="7" id="KW-0812">Transmembrane</keyword>
<dbReference type="PIRSF" id="PIRSF000025">
    <property type="entry name" value="Cytc_Bsub_c550"/>
    <property type="match status" value="1"/>
</dbReference>
<feature type="transmembrane region" description="Helical" evidence="7">
    <location>
        <begin position="6"/>
        <end position="25"/>
    </location>
</feature>
<keyword evidence="2 6" id="KW-0349">Heme</keyword>
<dbReference type="Pfam" id="PF13442">
    <property type="entry name" value="Cytochrome_CBB3"/>
    <property type="match status" value="1"/>
</dbReference>
<evidence type="ECO:0000313" key="9">
    <source>
        <dbReference type="EMBL" id="MED1205109.1"/>
    </source>
</evidence>
<feature type="domain" description="Cytochrome c" evidence="8">
    <location>
        <begin position="44"/>
        <end position="123"/>
    </location>
</feature>
<protein>
    <submittedName>
        <fullName evidence="9">Cytochrome c</fullName>
    </submittedName>
</protein>
<dbReference type="InterPro" id="IPR036909">
    <property type="entry name" value="Cyt_c-like_dom_sf"/>
</dbReference>
<gene>
    <name evidence="9" type="ORF">P4T90_18840</name>
</gene>
<keyword evidence="1" id="KW-0813">Transport</keyword>
<evidence type="ECO:0000256" key="5">
    <source>
        <dbReference type="ARBA" id="ARBA00023004"/>
    </source>
</evidence>
<dbReference type="InterPro" id="IPR054780">
    <property type="entry name" value="Cytochro_C550_firm"/>
</dbReference>
<keyword evidence="10" id="KW-1185">Reference proteome</keyword>
<evidence type="ECO:0000256" key="1">
    <source>
        <dbReference type="ARBA" id="ARBA00022448"/>
    </source>
</evidence>
<name>A0ABU6MLD5_9BACI</name>
<dbReference type="SUPFAM" id="SSF46626">
    <property type="entry name" value="Cytochrome c"/>
    <property type="match status" value="1"/>
</dbReference>
<dbReference type="InterPro" id="IPR009056">
    <property type="entry name" value="Cyt_c-like_dom"/>
</dbReference>
<dbReference type="Gene3D" id="1.10.760.10">
    <property type="entry name" value="Cytochrome c-like domain"/>
    <property type="match status" value="1"/>
</dbReference>
<keyword evidence="7" id="KW-1133">Transmembrane helix</keyword>
<dbReference type="Proteomes" id="UP001341444">
    <property type="component" value="Unassembled WGS sequence"/>
</dbReference>
<proteinExistence type="predicted"/>
<evidence type="ECO:0000256" key="4">
    <source>
        <dbReference type="ARBA" id="ARBA00022982"/>
    </source>
</evidence>
<dbReference type="NCBIfam" id="NF045773">
    <property type="entry name" value="cytochro_C550"/>
    <property type="match status" value="1"/>
</dbReference>
<dbReference type="PANTHER" id="PTHR37823:SF4">
    <property type="entry name" value="MENAQUINOL-CYTOCHROME C REDUCTASE CYTOCHROME B_C SUBUNIT"/>
    <property type="match status" value="1"/>
</dbReference>
<dbReference type="RefSeq" id="WP_066262128.1">
    <property type="nucleotide sequence ID" value="NZ_JARMAB010000030.1"/>
</dbReference>
<comment type="caution">
    <text evidence="9">The sequence shown here is derived from an EMBL/GenBank/DDBJ whole genome shotgun (WGS) entry which is preliminary data.</text>
</comment>
<accession>A0ABU6MLD5</accession>
<keyword evidence="5 6" id="KW-0408">Iron</keyword>
<dbReference type="InterPro" id="IPR012218">
    <property type="entry name" value="Cyt_c_BACSU-c550-type"/>
</dbReference>
<dbReference type="PANTHER" id="PTHR37823">
    <property type="entry name" value="CYTOCHROME C-553-LIKE"/>
    <property type="match status" value="1"/>
</dbReference>
<keyword evidence="3 6" id="KW-0479">Metal-binding</keyword>
<sequence length="123" mass="13022">MKRNPVTPYILIFILGIVLVFFLSIKGLNDSKEIAKGKKGGGANTEQQASAKFDPEGVAKSTCASCHGQNLEGNIGPNLHGIGKKLSLAEIKNIVVNGKGNMPKGIVQPENADAMAKYVMSLK</sequence>
<reference evidence="9 10" key="1">
    <citation type="submission" date="2023-03" db="EMBL/GenBank/DDBJ databases">
        <title>Bacillus Genome Sequencing.</title>
        <authorList>
            <person name="Dunlap C."/>
        </authorList>
    </citation>
    <scope>NUCLEOTIDE SEQUENCE [LARGE SCALE GENOMIC DNA]</scope>
    <source>
        <strain evidence="9 10">B-23453</strain>
    </source>
</reference>
<evidence type="ECO:0000256" key="3">
    <source>
        <dbReference type="ARBA" id="ARBA00022723"/>
    </source>
</evidence>
<dbReference type="PROSITE" id="PS51007">
    <property type="entry name" value="CYTC"/>
    <property type="match status" value="1"/>
</dbReference>
<evidence type="ECO:0000313" key="10">
    <source>
        <dbReference type="Proteomes" id="UP001341444"/>
    </source>
</evidence>